<dbReference type="EMBL" id="DRXG01000028">
    <property type="protein sequence ID" value="HHN51989.1"/>
    <property type="molecule type" value="Genomic_DNA"/>
</dbReference>
<dbReference type="SUPFAM" id="SSF48557">
    <property type="entry name" value="L-aspartase-like"/>
    <property type="match status" value="1"/>
</dbReference>
<evidence type="ECO:0000256" key="1">
    <source>
        <dbReference type="ARBA" id="ARBA00009084"/>
    </source>
</evidence>
<comment type="catalytic activity">
    <reaction evidence="3">
        <text>(S)-malate = fumarate + H2O</text>
        <dbReference type="Rhea" id="RHEA:12460"/>
        <dbReference type="ChEBI" id="CHEBI:15377"/>
        <dbReference type="ChEBI" id="CHEBI:15589"/>
        <dbReference type="ChEBI" id="CHEBI:29806"/>
        <dbReference type="EC" id="4.2.1.2"/>
    </reaction>
</comment>
<dbReference type="InterPro" id="IPR008948">
    <property type="entry name" value="L-Aspartase-like"/>
</dbReference>
<dbReference type="InterPro" id="IPR051546">
    <property type="entry name" value="Aspartate_Ammonia-Lyase"/>
</dbReference>
<feature type="domain" description="Fumarate lyase N-terminal" evidence="4">
    <location>
        <begin position="11"/>
        <end position="341"/>
    </location>
</feature>
<feature type="binding site" description="in site B" evidence="3">
    <location>
        <begin position="128"/>
        <end position="131"/>
    </location>
    <ligand>
        <name>substrate</name>
    </ligand>
</feature>
<dbReference type="Gene3D" id="1.20.200.10">
    <property type="entry name" value="Fumarase/aspartase (Central domain)"/>
    <property type="match status" value="1"/>
</dbReference>
<keyword evidence="2 3" id="KW-0456">Lyase</keyword>
<dbReference type="InterPro" id="IPR020557">
    <property type="entry name" value="Fumarate_lyase_CS"/>
</dbReference>
<dbReference type="NCBIfam" id="NF008909">
    <property type="entry name" value="PRK12273.1"/>
    <property type="match status" value="1"/>
</dbReference>
<dbReference type="CDD" id="cd01596">
    <property type="entry name" value="Aspartase_like"/>
    <property type="match status" value="1"/>
</dbReference>
<dbReference type="Pfam" id="PF00206">
    <property type="entry name" value="Lyase_1"/>
    <property type="match status" value="1"/>
</dbReference>
<dbReference type="PANTHER" id="PTHR42696">
    <property type="entry name" value="ASPARTATE AMMONIA-LYASE"/>
    <property type="match status" value="1"/>
</dbReference>
<dbReference type="GO" id="GO:0006531">
    <property type="term" value="P:aspartate metabolic process"/>
    <property type="evidence" value="ECO:0007669"/>
    <property type="project" value="TreeGrafter"/>
</dbReference>
<dbReference type="GO" id="GO:0004333">
    <property type="term" value="F:fumarate hydratase activity"/>
    <property type="evidence" value="ECO:0007669"/>
    <property type="project" value="UniProtKB-UniRule"/>
</dbReference>
<dbReference type="PROSITE" id="PS00163">
    <property type="entry name" value="FUMARATE_LYASES"/>
    <property type="match status" value="1"/>
</dbReference>
<comment type="subunit">
    <text evidence="3">Homotetramer.</text>
</comment>
<organism evidence="7">
    <name type="scientific">Caldiarchaeum subterraneum</name>
    <dbReference type="NCBI Taxonomy" id="311458"/>
    <lineage>
        <taxon>Archaea</taxon>
        <taxon>Nitrososphaerota</taxon>
        <taxon>Candidatus Caldarchaeales</taxon>
        <taxon>Candidatus Caldarchaeaceae</taxon>
        <taxon>Candidatus Caldarchaeum</taxon>
    </lineage>
</organism>
<dbReference type="PANTHER" id="PTHR42696:SF2">
    <property type="entry name" value="ASPARTATE AMMONIA-LYASE"/>
    <property type="match status" value="1"/>
</dbReference>
<feature type="binding site" evidence="3">
    <location>
        <begin position="138"/>
        <end position="140"/>
    </location>
    <ligand>
        <name>substrate</name>
    </ligand>
</feature>
<dbReference type="UniPathway" id="UPA00223">
    <property type="reaction ID" value="UER01007"/>
</dbReference>
<feature type="binding site" evidence="3">
    <location>
        <position position="186"/>
    </location>
    <ligand>
        <name>substrate</name>
    </ligand>
</feature>
<feature type="domain" description="Fumarase C C-terminal" evidence="5">
    <location>
        <begin position="407"/>
        <end position="457"/>
    </location>
</feature>
<dbReference type="AlphaFoldDB" id="A0A7C4E2G0"/>
<protein>
    <recommendedName>
        <fullName evidence="3">Fumarate hydratase class II</fullName>
        <shortName evidence="3">Fumarase C</shortName>
        <ecNumber evidence="3">4.2.1.2</ecNumber>
    </recommendedName>
    <alternativeName>
        <fullName evidence="3">Aerobic fumarase</fullName>
    </alternativeName>
    <alternativeName>
        <fullName evidence="3">Iron-independent fumarase</fullName>
    </alternativeName>
</protein>
<feature type="active site" evidence="3">
    <location>
        <position position="317"/>
    </location>
</feature>
<evidence type="ECO:0000313" key="7">
    <source>
        <dbReference type="EMBL" id="HGN90802.1"/>
    </source>
</evidence>
<dbReference type="InterPro" id="IPR018951">
    <property type="entry name" value="Fumarase_C_C"/>
</dbReference>
<evidence type="ECO:0000313" key="8">
    <source>
        <dbReference type="EMBL" id="HHN51989.1"/>
    </source>
</evidence>
<comment type="subcellular location">
    <subcellularLocation>
        <location evidence="3">Cytoplasm</location>
    </subcellularLocation>
</comment>
<feature type="binding site" evidence="3">
    <location>
        <position position="318"/>
    </location>
    <ligand>
        <name>substrate</name>
    </ligand>
</feature>
<evidence type="ECO:0000259" key="5">
    <source>
        <dbReference type="Pfam" id="PF10415"/>
    </source>
</evidence>
<dbReference type="GO" id="GO:0006106">
    <property type="term" value="P:fumarate metabolic process"/>
    <property type="evidence" value="ECO:0007669"/>
    <property type="project" value="InterPro"/>
</dbReference>
<feature type="binding site" evidence="3">
    <location>
        <begin position="323"/>
        <end position="325"/>
    </location>
    <ligand>
        <name>substrate</name>
    </ligand>
</feature>
<feature type="binding site" evidence="3">
    <location>
        <begin position="97"/>
        <end position="99"/>
    </location>
    <ligand>
        <name>substrate</name>
    </ligand>
</feature>
<dbReference type="EMBL" id="DTAD01000073">
    <property type="protein sequence ID" value="HGN90802.1"/>
    <property type="molecule type" value="Genomic_DNA"/>
</dbReference>
<feature type="active site" description="Proton donor/acceptor" evidence="3">
    <location>
        <position position="187"/>
    </location>
</feature>
<comment type="similarity">
    <text evidence="1 3">Belongs to the class-II fumarase/aspartase family. Fumarase subfamily.</text>
</comment>
<dbReference type="PRINTS" id="PR00145">
    <property type="entry name" value="ARGSUCLYASE"/>
</dbReference>
<feature type="site" description="Important for catalytic activity" evidence="3">
    <location>
        <position position="330"/>
    </location>
</feature>
<sequence>MSFRIESDTLGEMRVPADALYGAQTARAVDNFPISVLRFQRAFIWALGLVKHAAAEANMALSLLDKRIGEAISKASLEVMEGKHDKHFVVDVFQTGSGTSTNMNANEVIANRALEILGLSRGDKKTIHPNDHVNMGQSTNDVIPTVMNVAAAYQIVKKLLPALELLETELSKKAEEFKDVVKSGRTHFQDAVPVTFGQEFSGYATMIRKSRRRILNALESLLELPIGGTATGTGLNAHPEFARLVVEKINELTGLRFRIADNRFEAMGTRDCCLEASAALRSLAVSLLKICNDLRILSSGPNTGINEIELPAVQPGSSIMPGKVNPVIVESTMLVAAQVIGYDCAIMESCRIGELELNMGFPLIAYDLLESIEILSNACTNLAVKCIRGITVNVERARQLAEKSPALVTVVAPRIGYDKAARVAKKMLAENKTIKQALIEEAGLSPAEVDEILDLLKIARGGIIR</sequence>
<evidence type="ECO:0000259" key="4">
    <source>
        <dbReference type="Pfam" id="PF00206"/>
    </source>
</evidence>
<dbReference type="Pfam" id="PF10415">
    <property type="entry name" value="FumaraseC_C"/>
    <property type="match status" value="1"/>
</dbReference>
<dbReference type="GO" id="GO:0006099">
    <property type="term" value="P:tricarboxylic acid cycle"/>
    <property type="evidence" value="ECO:0007669"/>
    <property type="project" value="UniProtKB-UniRule"/>
</dbReference>
<dbReference type="InterPro" id="IPR024083">
    <property type="entry name" value="Fumarase/histidase_N"/>
</dbReference>
<dbReference type="GO" id="GO:0008797">
    <property type="term" value="F:aspartate ammonia-lyase activity"/>
    <property type="evidence" value="ECO:0007669"/>
    <property type="project" value="TreeGrafter"/>
</dbReference>
<dbReference type="InterPro" id="IPR005677">
    <property type="entry name" value="Fum_hydII"/>
</dbReference>
<dbReference type="Gene3D" id="1.10.40.30">
    <property type="entry name" value="Fumarase/aspartase (C-terminal domain)"/>
    <property type="match status" value="1"/>
</dbReference>
<evidence type="ECO:0000256" key="3">
    <source>
        <dbReference type="HAMAP-Rule" id="MF_00743"/>
    </source>
</evidence>
<evidence type="ECO:0000256" key="2">
    <source>
        <dbReference type="ARBA" id="ARBA00023239"/>
    </source>
</evidence>
<dbReference type="HAMAP" id="MF_00743">
    <property type="entry name" value="FumaraseC"/>
    <property type="match status" value="1"/>
</dbReference>
<reference evidence="7" key="1">
    <citation type="journal article" date="2020" name="mSystems">
        <title>Genome- and Community-Level Interaction Insights into Carbon Utilization and Element Cycling Functions of Hydrothermarchaeota in Hydrothermal Sediment.</title>
        <authorList>
            <person name="Zhou Z."/>
            <person name="Liu Y."/>
            <person name="Xu W."/>
            <person name="Pan J."/>
            <person name="Luo Z.H."/>
            <person name="Li M."/>
        </authorList>
    </citation>
    <scope>NUCLEOTIDE SEQUENCE [LARGE SCALE GENOMIC DNA]</scope>
    <source>
        <strain evidence="8">SpSt-1073</strain>
        <strain evidence="7">SpSt-613</strain>
        <strain evidence="6">SpSt-669</strain>
    </source>
</reference>
<dbReference type="InterPro" id="IPR022761">
    <property type="entry name" value="Fumarate_lyase_N"/>
</dbReference>
<comment type="pathway">
    <text evidence="3">Carbohydrate metabolism; tricarboxylic acid cycle; (S)-malate from fumarate: step 1/1.</text>
</comment>
<comment type="miscellaneous">
    <text evidence="3">There are 2 substrate-binding sites: the catalytic A site, and the non-catalytic B site that may play a role in the transfer of substrate or product between the active site and the solvent. Alternatively, the B site may bind allosteric effectors.</text>
</comment>
<keyword evidence="3" id="KW-0963">Cytoplasm</keyword>
<keyword evidence="3" id="KW-0816">Tricarboxylic acid cycle</keyword>
<dbReference type="FunFam" id="1.20.200.10:FF:000001">
    <property type="entry name" value="Fumarate hydratase, mitochondrial"/>
    <property type="match status" value="1"/>
</dbReference>
<comment type="function">
    <text evidence="3">Involved in the TCA cycle. Catalyzes the stereospecific interconversion of fumarate to L-malate.</text>
</comment>
<dbReference type="FunFam" id="1.10.275.10:FF:000001">
    <property type="entry name" value="Fumarate hydratase, mitochondrial"/>
    <property type="match status" value="1"/>
</dbReference>
<evidence type="ECO:0000313" key="6">
    <source>
        <dbReference type="EMBL" id="HGL40191.1"/>
    </source>
</evidence>
<dbReference type="Gene3D" id="1.10.275.10">
    <property type="entry name" value="Fumarase/aspartase (N-terminal domain)"/>
    <property type="match status" value="1"/>
</dbReference>
<dbReference type="GO" id="GO:0005829">
    <property type="term" value="C:cytosol"/>
    <property type="evidence" value="ECO:0007669"/>
    <property type="project" value="TreeGrafter"/>
</dbReference>
<dbReference type="InterPro" id="IPR000362">
    <property type="entry name" value="Fumarate_lyase_fam"/>
</dbReference>
<proteinExistence type="inferred from homology"/>
<gene>
    <name evidence="3" type="primary">fumC</name>
    <name evidence="8" type="ORF">ENM30_01605</name>
    <name evidence="7" type="ORF">ENT82_06735</name>
    <name evidence="6" type="ORF">ENU43_00765</name>
</gene>
<dbReference type="EMBL" id="DTCM01000010">
    <property type="protein sequence ID" value="HGL40191.1"/>
    <property type="molecule type" value="Genomic_DNA"/>
</dbReference>
<dbReference type="EC" id="4.2.1.2" evidence="3"/>
<name>A0A7C4E2G0_CALS0</name>
<dbReference type="PRINTS" id="PR00149">
    <property type="entry name" value="FUMRATELYASE"/>
</dbReference>
<accession>A0A7C4E2G0</accession>
<comment type="caution">
    <text evidence="7">The sequence shown here is derived from an EMBL/GenBank/DDBJ whole genome shotgun (WGS) entry which is preliminary data.</text>
</comment>